<sequence length="155" mass="17722">MSLSKACVVLGAGASYDVAGEGSPLINANFRPPLARDLFDINGHPDYWYVMQSYNGAAVLSQELAPLILSGEISIERELRRYAEHKDERIRQNFKHIPAYLRDLLFRASTEYTHVPSSYMRLIIKLLADYPHDVLFITLNYDNLLESALERFDSR</sequence>
<name>X1VJM3_9ZZZZ</name>
<protein>
    <submittedName>
        <fullName evidence="1">Uncharacterized protein</fullName>
    </submittedName>
</protein>
<organism evidence="1">
    <name type="scientific">marine sediment metagenome</name>
    <dbReference type="NCBI Taxonomy" id="412755"/>
    <lineage>
        <taxon>unclassified sequences</taxon>
        <taxon>metagenomes</taxon>
        <taxon>ecological metagenomes</taxon>
    </lineage>
</organism>
<comment type="caution">
    <text evidence="1">The sequence shown here is derived from an EMBL/GenBank/DDBJ whole genome shotgun (WGS) entry which is preliminary data.</text>
</comment>
<feature type="non-terminal residue" evidence="1">
    <location>
        <position position="155"/>
    </location>
</feature>
<dbReference type="AlphaFoldDB" id="X1VJM3"/>
<gene>
    <name evidence="1" type="ORF">S12H4_48927</name>
</gene>
<evidence type="ECO:0000313" key="1">
    <source>
        <dbReference type="EMBL" id="GAJ08050.1"/>
    </source>
</evidence>
<proteinExistence type="predicted"/>
<dbReference type="EMBL" id="BARW01030633">
    <property type="protein sequence ID" value="GAJ08050.1"/>
    <property type="molecule type" value="Genomic_DNA"/>
</dbReference>
<accession>X1VJM3</accession>
<reference evidence="1" key="1">
    <citation type="journal article" date="2014" name="Front. Microbiol.">
        <title>High frequency of phylogenetically diverse reductive dehalogenase-homologous genes in deep subseafloor sedimentary metagenomes.</title>
        <authorList>
            <person name="Kawai M."/>
            <person name="Futagami T."/>
            <person name="Toyoda A."/>
            <person name="Takaki Y."/>
            <person name="Nishi S."/>
            <person name="Hori S."/>
            <person name="Arai W."/>
            <person name="Tsubouchi T."/>
            <person name="Morono Y."/>
            <person name="Uchiyama I."/>
            <person name="Ito T."/>
            <person name="Fujiyama A."/>
            <person name="Inagaki F."/>
            <person name="Takami H."/>
        </authorList>
    </citation>
    <scope>NUCLEOTIDE SEQUENCE</scope>
    <source>
        <strain evidence="1">Expedition CK06-06</strain>
    </source>
</reference>